<feature type="domain" description="RING-type" evidence="4">
    <location>
        <begin position="32"/>
        <end position="69"/>
    </location>
</feature>
<keyword evidence="1 3" id="KW-0863">Zinc-finger</keyword>
<dbReference type="Gene3D" id="3.30.40.10">
    <property type="entry name" value="Zinc/RING finger domain, C3HC4 (zinc finger)"/>
    <property type="match status" value="1"/>
</dbReference>
<name>A0A9D4QD17_RHISA</name>
<protein>
    <recommendedName>
        <fullName evidence="4">RING-type domain-containing protein</fullName>
    </recommendedName>
</protein>
<keyword evidence="2" id="KW-0862">Zinc</keyword>
<keyword evidence="6" id="KW-1185">Reference proteome</keyword>
<evidence type="ECO:0000256" key="3">
    <source>
        <dbReference type="PROSITE-ProRule" id="PRU00175"/>
    </source>
</evidence>
<dbReference type="EMBL" id="JABSTV010001246">
    <property type="protein sequence ID" value="KAH7976127.1"/>
    <property type="molecule type" value="Genomic_DNA"/>
</dbReference>
<evidence type="ECO:0000259" key="4">
    <source>
        <dbReference type="PROSITE" id="PS50089"/>
    </source>
</evidence>
<evidence type="ECO:0000256" key="2">
    <source>
        <dbReference type="ARBA" id="ARBA00022833"/>
    </source>
</evidence>
<dbReference type="SUPFAM" id="SSF57850">
    <property type="entry name" value="RING/U-box"/>
    <property type="match status" value="1"/>
</dbReference>
<proteinExistence type="predicted"/>
<sequence length="207" mass="23820">MALWEYTLTGFSTFFEQRRVAFAKPLQADRVCSTCGRVPSITVVLPCSHVVCTDCRIKVVLGERCPFDRMAFNASEPDRHHFQQSELQDRRVFCTVGGRKCPNFSGRMSDLMEHMLRCRSIDVNCGKCRRPVPSELVVEHYRSCGEEDPRRTVPVERDAEELEDVDSDRQQWTLADACDDDDDVVHEGQGLFGWLASTLLWRWSGRR</sequence>
<evidence type="ECO:0000313" key="5">
    <source>
        <dbReference type="EMBL" id="KAH7976127.1"/>
    </source>
</evidence>
<reference evidence="5" key="1">
    <citation type="journal article" date="2020" name="Cell">
        <title>Large-Scale Comparative Analyses of Tick Genomes Elucidate Their Genetic Diversity and Vector Capacities.</title>
        <authorList>
            <consortium name="Tick Genome and Microbiome Consortium (TIGMIC)"/>
            <person name="Jia N."/>
            <person name="Wang J."/>
            <person name="Shi W."/>
            <person name="Du L."/>
            <person name="Sun Y."/>
            <person name="Zhan W."/>
            <person name="Jiang J.F."/>
            <person name="Wang Q."/>
            <person name="Zhang B."/>
            <person name="Ji P."/>
            <person name="Bell-Sakyi L."/>
            <person name="Cui X.M."/>
            <person name="Yuan T.T."/>
            <person name="Jiang B.G."/>
            <person name="Yang W.F."/>
            <person name="Lam T.T."/>
            <person name="Chang Q.C."/>
            <person name="Ding S.J."/>
            <person name="Wang X.J."/>
            <person name="Zhu J.G."/>
            <person name="Ruan X.D."/>
            <person name="Zhao L."/>
            <person name="Wei J.T."/>
            <person name="Ye R.Z."/>
            <person name="Que T.C."/>
            <person name="Du C.H."/>
            <person name="Zhou Y.H."/>
            <person name="Cheng J.X."/>
            <person name="Dai P.F."/>
            <person name="Guo W.B."/>
            <person name="Han X.H."/>
            <person name="Huang E.J."/>
            <person name="Li L.F."/>
            <person name="Wei W."/>
            <person name="Gao Y.C."/>
            <person name="Liu J.Z."/>
            <person name="Shao H.Z."/>
            <person name="Wang X."/>
            <person name="Wang C.C."/>
            <person name="Yang T.C."/>
            <person name="Huo Q.B."/>
            <person name="Li W."/>
            <person name="Chen H.Y."/>
            <person name="Chen S.E."/>
            <person name="Zhou L.G."/>
            <person name="Ni X.B."/>
            <person name="Tian J.H."/>
            <person name="Sheng Y."/>
            <person name="Liu T."/>
            <person name="Pan Y.S."/>
            <person name="Xia L.Y."/>
            <person name="Li J."/>
            <person name="Zhao F."/>
            <person name="Cao W.C."/>
        </authorList>
    </citation>
    <scope>NUCLEOTIDE SEQUENCE</scope>
    <source>
        <strain evidence="5">Rsan-2018</strain>
    </source>
</reference>
<dbReference type="AlphaFoldDB" id="A0A9D4QD17"/>
<reference evidence="5" key="2">
    <citation type="submission" date="2021-09" db="EMBL/GenBank/DDBJ databases">
        <authorList>
            <person name="Jia N."/>
            <person name="Wang J."/>
            <person name="Shi W."/>
            <person name="Du L."/>
            <person name="Sun Y."/>
            <person name="Zhan W."/>
            <person name="Jiang J."/>
            <person name="Wang Q."/>
            <person name="Zhang B."/>
            <person name="Ji P."/>
            <person name="Sakyi L.B."/>
            <person name="Cui X."/>
            <person name="Yuan T."/>
            <person name="Jiang B."/>
            <person name="Yang W."/>
            <person name="Lam T.T.-Y."/>
            <person name="Chang Q."/>
            <person name="Ding S."/>
            <person name="Wang X."/>
            <person name="Zhu J."/>
            <person name="Ruan X."/>
            <person name="Zhao L."/>
            <person name="Wei J."/>
            <person name="Que T."/>
            <person name="Du C."/>
            <person name="Cheng J."/>
            <person name="Dai P."/>
            <person name="Han X."/>
            <person name="Huang E."/>
            <person name="Gao Y."/>
            <person name="Liu J."/>
            <person name="Shao H."/>
            <person name="Ye R."/>
            <person name="Li L."/>
            <person name="Wei W."/>
            <person name="Wang X."/>
            <person name="Wang C."/>
            <person name="Huo Q."/>
            <person name="Li W."/>
            <person name="Guo W."/>
            <person name="Chen H."/>
            <person name="Chen S."/>
            <person name="Zhou L."/>
            <person name="Zhou L."/>
            <person name="Ni X."/>
            <person name="Tian J."/>
            <person name="Zhou Y."/>
            <person name="Sheng Y."/>
            <person name="Liu T."/>
            <person name="Pan Y."/>
            <person name="Xia L."/>
            <person name="Li J."/>
            <person name="Zhao F."/>
            <person name="Cao W."/>
        </authorList>
    </citation>
    <scope>NUCLEOTIDE SEQUENCE</scope>
    <source>
        <strain evidence="5">Rsan-2018</strain>
        <tissue evidence="5">Larvae</tissue>
    </source>
</reference>
<dbReference type="Pfam" id="PF13920">
    <property type="entry name" value="zf-C3HC4_3"/>
    <property type="match status" value="1"/>
</dbReference>
<gene>
    <name evidence="5" type="ORF">HPB52_008686</name>
</gene>
<dbReference type="Proteomes" id="UP000821837">
    <property type="component" value="Chromosome 10"/>
</dbReference>
<accession>A0A9D4QD17</accession>
<dbReference type="PROSITE" id="PS50089">
    <property type="entry name" value="ZF_RING_2"/>
    <property type="match status" value="1"/>
</dbReference>
<keyword evidence="1 3" id="KW-0479">Metal-binding</keyword>
<comment type="caution">
    <text evidence="5">The sequence shown here is derived from an EMBL/GenBank/DDBJ whole genome shotgun (WGS) entry which is preliminary data.</text>
</comment>
<organism evidence="5 6">
    <name type="scientific">Rhipicephalus sanguineus</name>
    <name type="common">Brown dog tick</name>
    <name type="synonym">Ixodes sanguineus</name>
    <dbReference type="NCBI Taxonomy" id="34632"/>
    <lineage>
        <taxon>Eukaryota</taxon>
        <taxon>Metazoa</taxon>
        <taxon>Ecdysozoa</taxon>
        <taxon>Arthropoda</taxon>
        <taxon>Chelicerata</taxon>
        <taxon>Arachnida</taxon>
        <taxon>Acari</taxon>
        <taxon>Parasitiformes</taxon>
        <taxon>Ixodida</taxon>
        <taxon>Ixodoidea</taxon>
        <taxon>Ixodidae</taxon>
        <taxon>Rhipicephalinae</taxon>
        <taxon>Rhipicephalus</taxon>
        <taxon>Rhipicephalus</taxon>
    </lineage>
</organism>
<evidence type="ECO:0000313" key="6">
    <source>
        <dbReference type="Proteomes" id="UP000821837"/>
    </source>
</evidence>
<dbReference type="GO" id="GO:0008270">
    <property type="term" value="F:zinc ion binding"/>
    <property type="evidence" value="ECO:0007669"/>
    <property type="project" value="UniProtKB-KW"/>
</dbReference>
<evidence type="ECO:0000256" key="1">
    <source>
        <dbReference type="ARBA" id="ARBA00022771"/>
    </source>
</evidence>
<dbReference type="InterPro" id="IPR001841">
    <property type="entry name" value="Znf_RING"/>
</dbReference>
<dbReference type="InterPro" id="IPR013083">
    <property type="entry name" value="Znf_RING/FYVE/PHD"/>
</dbReference>